<organism evidence="2 3">
    <name type="scientific">Jaapia argillacea MUCL 33604</name>
    <dbReference type="NCBI Taxonomy" id="933084"/>
    <lineage>
        <taxon>Eukaryota</taxon>
        <taxon>Fungi</taxon>
        <taxon>Dikarya</taxon>
        <taxon>Basidiomycota</taxon>
        <taxon>Agaricomycotina</taxon>
        <taxon>Agaricomycetes</taxon>
        <taxon>Agaricomycetidae</taxon>
        <taxon>Jaapiales</taxon>
        <taxon>Jaapiaceae</taxon>
        <taxon>Jaapia</taxon>
    </lineage>
</organism>
<dbReference type="InParanoid" id="A0A067PJF1"/>
<protein>
    <submittedName>
        <fullName evidence="2">Uncharacterized protein</fullName>
    </submittedName>
</protein>
<feature type="region of interest" description="Disordered" evidence="1">
    <location>
        <begin position="36"/>
        <end position="68"/>
    </location>
</feature>
<keyword evidence="3" id="KW-1185">Reference proteome</keyword>
<accession>A0A067PJF1</accession>
<evidence type="ECO:0000313" key="2">
    <source>
        <dbReference type="EMBL" id="KDQ54919.1"/>
    </source>
</evidence>
<evidence type="ECO:0000313" key="3">
    <source>
        <dbReference type="Proteomes" id="UP000027265"/>
    </source>
</evidence>
<dbReference type="Proteomes" id="UP000027265">
    <property type="component" value="Unassembled WGS sequence"/>
</dbReference>
<feature type="region of interest" description="Disordered" evidence="1">
    <location>
        <begin position="1"/>
        <end position="24"/>
    </location>
</feature>
<dbReference type="EMBL" id="KL197727">
    <property type="protein sequence ID" value="KDQ54919.1"/>
    <property type="molecule type" value="Genomic_DNA"/>
</dbReference>
<name>A0A067PJF1_9AGAM</name>
<proteinExistence type="predicted"/>
<reference evidence="3" key="1">
    <citation type="journal article" date="2014" name="Proc. Natl. Acad. Sci. U.S.A.">
        <title>Extensive sampling of basidiomycete genomes demonstrates inadequacy of the white-rot/brown-rot paradigm for wood decay fungi.</title>
        <authorList>
            <person name="Riley R."/>
            <person name="Salamov A.A."/>
            <person name="Brown D.W."/>
            <person name="Nagy L.G."/>
            <person name="Floudas D."/>
            <person name="Held B.W."/>
            <person name="Levasseur A."/>
            <person name="Lombard V."/>
            <person name="Morin E."/>
            <person name="Otillar R."/>
            <person name="Lindquist E.A."/>
            <person name="Sun H."/>
            <person name="LaButti K.M."/>
            <person name="Schmutz J."/>
            <person name="Jabbour D."/>
            <person name="Luo H."/>
            <person name="Baker S.E."/>
            <person name="Pisabarro A.G."/>
            <person name="Walton J.D."/>
            <person name="Blanchette R.A."/>
            <person name="Henrissat B."/>
            <person name="Martin F."/>
            <person name="Cullen D."/>
            <person name="Hibbett D.S."/>
            <person name="Grigoriev I.V."/>
        </authorList>
    </citation>
    <scope>NUCLEOTIDE SEQUENCE [LARGE SCALE GENOMIC DNA]</scope>
    <source>
        <strain evidence="3">MUCL 33604</strain>
    </source>
</reference>
<sequence length="143" mass="15869">MDIPLPPAQHFSSSHPHPRPSSNLLASLQTYEPPAFHDPLFDPNTMYPPSASSLPPFPINSPPRSQTQYNDQIQHLQDPMSLFFNPNPFLANEFQNPLNSEFVDMSFLDGIGIDNVTRGSYDNRGWEESGTYCGSGTMNLGGD</sequence>
<gene>
    <name evidence="2" type="ORF">JAAARDRAFT_354241</name>
</gene>
<dbReference type="HOGENOM" id="CLU_1806437_0_0_1"/>
<dbReference type="AlphaFoldDB" id="A0A067PJF1"/>
<evidence type="ECO:0000256" key="1">
    <source>
        <dbReference type="SAM" id="MobiDB-lite"/>
    </source>
</evidence>